<dbReference type="AlphaFoldDB" id="A0A9P4WPY5"/>
<dbReference type="Proteomes" id="UP000758155">
    <property type="component" value="Unassembled WGS sequence"/>
</dbReference>
<name>A0A9P4WPY5_9PLEO</name>
<sequence>MSSHNEDEWTILDTATSSQIDMEQANSAALNKEDIAARDCSIKTKPEEKPAGECTCETKHTLLRRDSTESIDEDYRRPRRSERVLPRIHRRYTPSPNRYFSPPLPVPSMINSSTQLLERVGKDDGIAELPFPAIRTVYLTTYPFGDKDIKKWSWLFAAGIEDEFVVQSTRDMAGGLPSVERVRQRNDGFVPYEPERIDIPSVYLSRALDTAVVPEDTEHDVRYLIVTQKRLQPTGAKLVVVESRKAAGMLIYYTILTGDPILFVGATVHECKAVHPRNYRKVNSLDDVLNVRDDGFVGVVC</sequence>
<comment type="caution">
    <text evidence="1">The sequence shown here is derived from an EMBL/GenBank/DDBJ whole genome shotgun (WGS) entry which is preliminary data.</text>
</comment>
<accession>A0A9P4WPY5</accession>
<gene>
    <name evidence="1" type="ORF">E8E12_005804</name>
</gene>
<keyword evidence="2" id="KW-1185">Reference proteome</keyword>
<evidence type="ECO:0000313" key="2">
    <source>
        <dbReference type="Proteomes" id="UP000758155"/>
    </source>
</evidence>
<evidence type="ECO:0000313" key="1">
    <source>
        <dbReference type="EMBL" id="KAF3038496.1"/>
    </source>
</evidence>
<protein>
    <submittedName>
        <fullName evidence="1">Uncharacterized protein</fullName>
    </submittedName>
</protein>
<dbReference type="OrthoDB" id="3795027at2759"/>
<proteinExistence type="predicted"/>
<reference evidence="1" key="1">
    <citation type="submission" date="2019-04" db="EMBL/GenBank/DDBJ databases">
        <title>Sequencing of skin fungus with MAO and IRED activity.</title>
        <authorList>
            <person name="Marsaioli A.J."/>
            <person name="Bonatto J.M.C."/>
            <person name="Reis Junior O."/>
        </authorList>
    </citation>
    <scope>NUCLEOTIDE SEQUENCE</scope>
    <source>
        <strain evidence="1">28M1</strain>
    </source>
</reference>
<organism evidence="1 2">
    <name type="scientific">Didymella heteroderae</name>
    <dbReference type="NCBI Taxonomy" id="1769908"/>
    <lineage>
        <taxon>Eukaryota</taxon>
        <taxon>Fungi</taxon>
        <taxon>Dikarya</taxon>
        <taxon>Ascomycota</taxon>
        <taxon>Pezizomycotina</taxon>
        <taxon>Dothideomycetes</taxon>
        <taxon>Pleosporomycetidae</taxon>
        <taxon>Pleosporales</taxon>
        <taxon>Pleosporineae</taxon>
        <taxon>Didymellaceae</taxon>
        <taxon>Didymella</taxon>
    </lineage>
</organism>
<dbReference type="EMBL" id="SWKV01000036">
    <property type="protein sequence ID" value="KAF3038496.1"/>
    <property type="molecule type" value="Genomic_DNA"/>
</dbReference>